<dbReference type="GO" id="GO:0030154">
    <property type="term" value="P:cell differentiation"/>
    <property type="evidence" value="ECO:0007669"/>
    <property type="project" value="TreeGrafter"/>
</dbReference>
<accession>A0A5A9NEA7</accession>
<dbReference type="GO" id="GO:0000139">
    <property type="term" value="C:Golgi membrane"/>
    <property type="evidence" value="ECO:0007669"/>
    <property type="project" value="UniProtKB-SubCell"/>
</dbReference>
<dbReference type="GO" id="GO:0051480">
    <property type="term" value="P:regulation of cytosolic calcium ion concentration"/>
    <property type="evidence" value="ECO:0007669"/>
    <property type="project" value="TreeGrafter"/>
</dbReference>
<evidence type="ECO:0000256" key="4">
    <source>
        <dbReference type="ARBA" id="ARBA00023034"/>
    </source>
</evidence>
<evidence type="ECO:0000256" key="7">
    <source>
        <dbReference type="SAM" id="MobiDB-lite"/>
    </source>
</evidence>
<sequence length="180" mass="20438">MMRSMDPSETEIDLSDAGDGEDDGEQQPWKTQLETVLEEEEDDLISTQSDTRPLIDERDPKQINECLKVTFQDVIAEPVSVRSGDRVWIWSHALFEVCRVWCYRIITALLAVPVSLIAGVLFAILSFIHIWFLTPCVQVVLINTGWLQMLWSSVLDIFILPFCQSVAKCCGGISIRFSQE</sequence>
<dbReference type="GO" id="GO:0005925">
    <property type="term" value="C:focal adhesion"/>
    <property type="evidence" value="ECO:0007669"/>
    <property type="project" value="TreeGrafter"/>
</dbReference>
<dbReference type="InterPro" id="IPR001612">
    <property type="entry name" value="Caveolin"/>
</dbReference>
<dbReference type="PANTHER" id="PTHR10844:SF29">
    <property type="entry name" value="CAVEOLIN"/>
    <property type="match status" value="1"/>
</dbReference>
<organism evidence="9 11">
    <name type="scientific">Triplophysa tibetana</name>
    <dbReference type="NCBI Taxonomy" id="1572043"/>
    <lineage>
        <taxon>Eukaryota</taxon>
        <taxon>Metazoa</taxon>
        <taxon>Chordata</taxon>
        <taxon>Craniata</taxon>
        <taxon>Vertebrata</taxon>
        <taxon>Euteleostomi</taxon>
        <taxon>Actinopterygii</taxon>
        <taxon>Neopterygii</taxon>
        <taxon>Teleostei</taxon>
        <taxon>Ostariophysi</taxon>
        <taxon>Cypriniformes</taxon>
        <taxon>Nemacheilidae</taxon>
        <taxon>Triplophysa</taxon>
    </lineage>
</organism>
<dbReference type="AlphaFoldDB" id="A0A5A9NEA7"/>
<evidence type="ECO:0000256" key="8">
    <source>
        <dbReference type="SAM" id="Phobius"/>
    </source>
</evidence>
<feature type="transmembrane region" description="Helical" evidence="8">
    <location>
        <begin position="109"/>
        <end position="133"/>
    </location>
</feature>
<keyword evidence="8" id="KW-0812">Transmembrane</keyword>
<comment type="function">
    <text evidence="6">May act as a scaffolding protein within caveolar membranes. Interacts directly with G-protein alpha subunits and can functionally regulate their activity.</text>
</comment>
<evidence type="ECO:0000256" key="5">
    <source>
        <dbReference type="ARBA" id="ARBA00023136"/>
    </source>
</evidence>
<keyword evidence="8" id="KW-1133">Transmembrane helix</keyword>
<dbReference type="EMBL" id="SOYY01000019">
    <property type="protein sequence ID" value="KAA0708135.1"/>
    <property type="molecule type" value="Genomic_DNA"/>
</dbReference>
<keyword evidence="11" id="KW-1185">Reference proteome</keyword>
<feature type="compositionally biased region" description="Acidic residues" evidence="7">
    <location>
        <begin position="8"/>
        <end position="25"/>
    </location>
</feature>
<gene>
    <name evidence="9" type="ORF">E1301_Tti021125</name>
    <name evidence="10" type="ORF">E1301_Tti024160</name>
</gene>
<dbReference type="Proteomes" id="UP000324632">
    <property type="component" value="Chromosome 19"/>
</dbReference>
<dbReference type="GO" id="GO:0042383">
    <property type="term" value="C:sarcolemma"/>
    <property type="evidence" value="ECO:0007669"/>
    <property type="project" value="TreeGrafter"/>
</dbReference>
<dbReference type="GO" id="GO:0005901">
    <property type="term" value="C:caveola"/>
    <property type="evidence" value="ECO:0007669"/>
    <property type="project" value="UniProtKB-SubCell"/>
</dbReference>
<evidence type="ECO:0000256" key="2">
    <source>
        <dbReference type="ARBA" id="ARBA00010988"/>
    </source>
</evidence>
<evidence type="ECO:0000313" key="10">
    <source>
        <dbReference type="EMBL" id="KAA0708135.1"/>
    </source>
</evidence>
<proteinExistence type="inferred from homology"/>
<feature type="region of interest" description="Disordered" evidence="7">
    <location>
        <begin position="1"/>
        <end position="30"/>
    </location>
</feature>
<dbReference type="GO" id="GO:0060090">
    <property type="term" value="F:molecular adaptor activity"/>
    <property type="evidence" value="ECO:0007669"/>
    <property type="project" value="TreeGrafter"/>
</dbReference>
<dbReference type="PANTHER" id="PTHR10844">
    <property type="entry name" value="CAVEOLIN"/>
    <property type="match status" value="1"/>
</dbReference>
<reference evidence="9 11" key="1">
    <citation type="journal article" date="2019" name="Mol. Ecol. Resour.">
        <title>Chromosome-level genome assembly of Triplophysa tibetana, a fish adapted to the harsh high-altitude environment of the Tibetan Plateau.</title>
        <authorList>
            <person name="Yang X."/>
            <person name="Liu H."/>
            <person name="Ma Z."/>
            <person name="Zou Y."/>
            <person name="Zou M."/>
            <person name="Mao Y."/>
            <person name="Li X."/>
            <person name="Wang H."/>
            <person name="Chen T."/>
            <person name="Wang W."/>
            <person name="Yang R."/>
        </authorList>
    </citation>
    <scope>NUCLEOTIDE SEQUENCE [LARGE SCALE GENOMIC DNA]</scope>
    <source>
        <strain evidence="9">TTIB1903HZAU</strain>
        <tissue evidence="9">Muscle</tissue>
    </source>
</reference>
<comment type="subcellular location">
    <subcellularLocation>
        <location evidence="1 6">Cell membrane</location>
        <topology evidence="1 6">Peripheral membrane protein</topology>
    </subcellularLocation>
    <subcellularLocation>
        <location evidence="6">Golgi apparatus membrane</location>
        <topology evidence="6">Peripheral membrane protein</topology>
    </subcellularLocation>
    <subcellularLocation>
        <location evidence="6">Membrane</location>
        <location evidence="6">Caveola</location>
        <topology evidence="6">Peripheral membrane protein</topology>
    </subcellularLocation>
</comment>
<feature type="transmembrane region" description="Helical" evidence="8">
    <location>
        <begin position="145"/>
        <end position="167"/>
    </location>
</feature>
<evidence type="ECO:0000313" key="11">
    <source>
        <dbReference type="Proteomes" id="UP000324632"/>
    </source>
</evidence>
<keyword evidence="4 6" id="KW-0333">Golgi apparatus</keyword>
<comment type="caution">
    <text evidence="9">The sequence shown here is derived from an EMBL/GenBank/DDBJ whole genome shotgun (WGS) entry which is preliminary data.</text>
</comment>
<evidence type="ECO:0000256" key="6">
    <source>
        <dbReference type="RuleBase" id="RU000680"/>
    </source>
</evidence>
<evidence type="ECO:0000256" key="3">
    <source>
        <dbReference type="ARBA" id="ARBA00022475"/>
    </source>
</evidence>
<evidence type="ECO:0000313" key="9">
    <source>
        <dbReference type="EMBL" id="KAA0707426.1"/>
    </source>
</evidence>
<evidence type="ECO:0000256" key="1">
    <source>
        <dbReference type="ARBA" id="ARBA00004202"/>
    </source>
</evidence>
<dbReference type="EMBL" id="SOYY01000019">
    <property type="protein sequence ID" value="KAA0707426.1"/>
    <property type="molecule type" value="Genomic_DNA"/>
</dbReference>
<keyword evidence="3 6" id="KW-1003">Cell membrane</keyword>
<comment type="similarity">
    <text evidence="2 6">Belongs to the caveolin family.</text>
</comment>
<keyword evidence="5 6" id="KW-0472">Membrane</keyword>
<dbReference type="GO" id="GO:0070836">
    <property type="term" value="P:caveola assembly"/>
    <property type="evidence" value="ECO:0007669"/>
    <property type="project" value="InterPro"/>
</dbReference>
<name>A0A5A9NEA7_9TELE</name>
<dbReference type="Pfam" id="PF01146">
    <property type="entry name" value="Caveolin"/>
    <property type="match status" value="1"/>
</dbReference>
<protein>
    <recommendedName>
        <fullName evidence="6">Caveolin</fullName>
    </recommendedName>
</protein>